<dbReference type="PANTHER" id="PTHR14149">
    <property type="entry name" value="RAS GTPASE-ACTIVATING PROTEIN WITH IQ MOTIF"/>
    <property type="match status" value="1"/>
</dbReference>
<feature type="coiled-coil region" evidence="1">
    <location>
        <begin position="96"/>
        <end position="123"/>
    </location>
</feature>
<evidence type="ECO:0000313" key="3">
    <source>
        <dbReference type="EMBL" id="NDV29684.1"/>
    </source>
</evidence>
<organism evidence="3">
    <name type="scientific">Arcella intermedia</name>
    <dbReference type="NCBI Taxonomy" id="1963864"/>
    <lineage>
        <taxon>Eukaryota</taxon>
        <taxon>Amoebozoa</taxon>
        <taxon>Tubulinea</taxon>
        <taxon>Elardia</taxon>
        <taxon>Arcellinida</taxon>
        <taxon>Sphaerothecina</taxon>
        <taxon>Arcellidae</taxon>
        <taxon>Arcella</taxon>
    </lineage>
</organism>
<dbReference type="GO" id="GO:0005096">
    <property type="term" value="F:GTPase activator activity"/>
    <property type="evidence" value="ECO:0007669"/>
    <property type="project" value="TreeGrafter"/>
</dbReference>
<feature type="domain" description="Ras-GAP" evidence="2">
    <location>
        <begin position="214"/>
        <end position="384"/>
    </location>
</feature>
<dbReference type="SMART" id="SM00323">
    <property type="entry name" value="RasGAP"/>
    <property type="match status" value="1"/>
</dbReference>
<dbReference type="SUPFAM" id="SSF48350">
    <property type="entry name" value="GTPase activation domain, GAP"/>
    <property type="match status" value="1"/>
</dbReference>
<protein>
    <recommendedName>
        <fullName evidence="2">Ras-GAP domain-containing protein</fullName>
    </recommendedName>
</protein>
<evidence type="ECO:0000256" key="1">
    <source>
        <dbReference type="SAM" id="Coils"/>
    </source>
</evidence>
<keyword evidence="1" id="KW-0175">Coiled coil</keyword>
<dbReference type="GO" id="GO:0005938">
    <property type="term" value="C:cell cortex"/>
    <property type="evidence" value="ECO:0007669"/>
    <property type="project" value="TreeGrafter"/>
</dbReference>
<accession>A0A6B2KY50</accession>
<dbReference type="InterPro" id="IPR008936">
    <property type="entry name" value="Rho_GTPase_activation_prot"/>
</dbReference>
<sequence length="750" mass="86151">MKVRVYPQAPEVDVGKRDLETVAQDIWGAEKDFLLKLLEARVLLRELLEDKMDGLPRLKVPQPPKPKLTGPAVELRRILALNPDDDDEDEDLSKKIAELRKQLVVQIRENQNVQRNLESFEKKIGLLIMNRSSIAELDRNAKKKKKKIDDTPAENENLILNDPTKMQLYSNLFYLLQTQPKYLARMTQNVPQKQIDTFIETIILTLFGDAFSPREEFLLLTMFKLAIQQEIQSLKEISDLAQVDSVVPKMIIAYNKRKQGKEYLLKTLTPLVTDVMDGKYNFDSEVEFESALNSFLEAIFGSINSIPYGFRVILKQMNEFLRVKFDVVEKEAVGTVFGFYYYFKFMNPSIIDPSQTGILTQDQVNLAAIMNLKKVAKVLQALFEQRSLPSGSDESKFNGWIKQKKKDVLDFFDKMIEVKSPEEELQVDRYTELYSKQAPIIIIRLHEIVEMHKLIKENIDLVVPEDKSDKEPMRAVIKELGEEIPKISPNNTTDTELSLKNKFTRTEQDLNDYSELFDVTKELIIKIFKITPVEQSPSPGLLEILSFAKQYGTDNKNKSLEKNSAEAKKNIMKLVAVGFIAEEDNFDMFMKSVVAEIANRQVRKQQQQKEIVKLTVALKELKNHHKFVLERIADMEKYLDSCRDQLAAKLKNKKKKANKFTYKQLVKDGVIEDSDVPEASRGKTVFMISMPELGMFTIETKIAAIPGPTLKLELEDLLAKKDAGETKLDLARVTLNVTPTIILMNKHFLR</sequence>
<dbReference type="PANTHER" id="PTHR14149:SF14">
    <property type="entry name" value="CALPONIN-HOMOLOGY (CH) DOMAIN-CONTAINING PROTEIN"/>
    <property type="match status" value="1"/>
</dbReference>
<dbReference type="Pfam" id="PF03836">
    <property type="entry name" value="RasGAP_C"/>
    <property type="match status" value="1"/>
</dbReference>
<dbReference type="AlphaFoldDB" id="A0A6B2KY50"/>
<proteinExistence type="predicted"/>
<dbReference type="EMBL" id="GIBP01000715">
    <property type="protein sequence ID" value="NDV29684.1"/>
    <property type="molecule type" value="Transcribed_RNA"/>
</dbReference>
<reference evidence="3" key="1">
    <citation type="journal article" date="2020" name="J. Eukaryot. Microbiol.">
        <title>De novo Sequencing, Assembly and Annotation of the Transcriptome for the Free-Living Testate Amoeba Arcella intermedia.</title>
        <authorList>
            <person name="Ribeiro G.M."/>
            <person name="Porfirio-Sousa A.L."/>
            <person name="Maurer-Alcala X.X."/>
            <person name="Katz L.A."/>
            <person name="Lahr D.J.G."/>
        </authorList>
    </citation>
    <scope>NUCLEOTIDE SEQUENCE</scope>
</reference>
<dbReference type="Gene3D" id="1.10.506.10">
    <property type="entry name" value="GTPase Activation - p120gap, domain 1"/>
    <property type="match status" value="1"/>
</dbReference>
<dbReference type="GO" id="GO:1903479">
    <property type="term" value="P:mitotic actomyosin contractile ring assembly actin filament organization"/>
    <property type="evidence" value="ECO:0007669"/>
    <property type="project" value="TreeGrafter"/>
</dbReference>
<evidence type="ECO:0000259" key="2">
    <source>
        <dbReference type="PROSITE" id="PS50018"/>
    </source>
</evidence>
<dbReference type="Pfam" id="PF00616">
    <property type="entry name" value="RasGAP"/>
    <property type="match status" value="2"/>
</dbReference>
<dbReference type="InterPro" id="IPR001936">
    <property type="entry name" value="RasGAP_dom"/>
</dbReference>
<dbReference type="GO" id="GO:0051015">
    <property type="term" value="F:actin filament binding"/>
    <property type="evidence" value="ECO:0007669"/>
    <property type="project" value="TreeGrafter"/>
</dbReference>
<dbReference type="SUPFAM" id="SSF143885">
    <property type="entry name" value="RGC domain-like"/>
    <property type="match status" value="1"/>
</dbReference>
<dbReference type="PROSITE" id="PS50018">
    <property type="entry name" value="RAS_GTPASE_ACTIV_2"/>
    <property type="match status" value="1"/>
</dbReference>
<dbReference type="GO" id="GO:0005516">
    <property type="term" value="F:calmodulin binding"/>
    <property type="evidence" value="ECO:0007669"/>
    <property type="project" value="TreeGrafter"/>
</dbReference>
<dbReference type="InterPro" id="IPR000593">
    <property type="entry name" value="RasGAP_C"/>
</dbReference>
<name>A0A6B2KY50_9EUKA</name>